<dbReference type="AlphaFoldDB" id="A0A0R1W7E7"/>
<feature type="domain" description="GIY-YIG" evidence="2">
    <location>
        <begin position="1"/>
        <end position="70"/>
    </location>
</feature>
<comment type="caution">
    <text evidence="3">The sequence shown here is derived from an EMBL/GenBank/DDBJ whole genome shotgun (WGS) entry which is preliminary data.</text>
</comment>
<dbReference type="Proteomes" id="UP000051315">
    <property type="component" value="Unassembled WGS sequence"/>
</dbReference>
<keyword evidence="4" id="KW-1185">Reference proteome</keyword>
<dbReference type="InterPro" id="IPR050190">
    <property type="entry name" value="UPF0213_domain"/>
</dbReference>
<dbReference type="PATRIC" id="fig|1423735.3.peg.948"/>
<dbReference type="PANTHER" id="PTHR34477">
    <property type="entry name" value="UPF0213 PROTEIN YHBQ"/>
    <property type="match status" value="1"/>
</dbReference>
<sequence length="86" mass="9736">MVKCADQTLYTGTSNDVAKRIATHNAGKGAKYTRTRRPVRLLYVEAFADKSSALRFELQFKKKSRAQKEVYISTHQSAILPDQESD</sequence>
<dbReference type="PANTHER" id="PTHR34477:SF1">
    <property type="entry name" value="UPF0213 PROTEIN YHBQ"/>
    <property type="match status" value="1"/>
</dbReference>
<proteinExistence type="inferred from homology"/>
<protein>
    <recommendedName>
        <fullName evidence="2">GIY-YIG domain-containing protein</fullName>
    </recommendedName>
</protein>
<dbReference type="Gene3D" id="3.40.1440.10">
    <property type="entry name" value="GIY-YIG endonuclease"/>
    <property type="match status" value="1"/>
</dbReference>
<name>A0A0R1W7E7_9LACO</name>
<evidence type="ECO:0000259" key="2">
    <source>
        <dbReference type="PROSITE" id="PS50164"/>
    </source>
</evidence>
<dbReference type="EMBL" id="AZFX01000003">
    <property type="protein sequence ID" value="KRM13745.1"/>
    <property type="molecule type" value="Genomic_DNA"/>
</dbReference>
<dbReference type="STRING" id="1423735.FC15_GL000910"/>
<dbReference type="CDD" id="cd10456">
    <property type="entry name" value="GIY-YIG_UPF0213"/>
    <property type="match status" value="1"/>
</dbReference>
<dbReference type="InterPro" id="IPR000305">
    <property type="entry name" value="GIY-YIG_endonuc"/>
</dbReference>
<dbReference type="Pfam" id="PF01541">
    <property type="entry name" value="GIY-YIG"/>
    <property type="match status" value="1"/>
</dbReference>
<accession>A0A0R1W7E7</accession>
<evidence type="ECO:0000313" key="3">
    <source>
        <dbReference type="EMBL" id="KRM13745.1"/>
    </source>
</evidence>
<gene>
    <name evidence="3" type="ORF">FC15_GL000910</name>
</gene>
<evidence type="ECO:0000256" key="1">
    <source>
        <dbReference type="ARBA" id="ARBA00007435"/>
    </source>
</evidence>
<comment type="similarity">
    <text evidence="1">Belongs to the UPF0213 family.</text>
</comment>
<dbReference type="SUPFAM" id="SSF82771">
    <property type="entry name" value="GIY-YIG endonuclease"/>
    <property type="match status" value="1"/>
</dbReference>
<dbReference type="PROSITE" id="PS50164">
    <property type="entry name" value="GIY_YIG"/>
    <property type="match status" value="1"/>
</dbReference>
<dbReference type="InterPro" id="IPR035901">
    <property type="entry name" value="GIY-YIG_endonuc_sf"/>
</dbReference>
<organism evidence="3 4">
    <name type="scientific">Lapidilactobacillus concavus DSM 17758</name>
    <dbReference type="NCBI Taxonomy" id="1423735"/>
    <lineage>
        <taxon>Bacteria</taxon>
        <taxon>Bacillati</taxon>
        <taxon>Bacillota</taxon>
        <taxon>Bacilli</taxon>
        <taxon>Lactobacillales</taxon>
        <taxon>Lactobacillaceae</taxon>
        <taxon>Lapidilactobacillus</taxon>
    </lineage>
</organism>
<reference evidence="3 4" key="1">
    <citation type="journal article" date="2015" name="Genome Announc.">
        <title>Expanding the biotechnology potential of lactobacilli through comparative genomics of 213 strains and associated genera.</title>
        <authorList>
            <person name="Sun Z."/>
            <person name="Harris H.M."/>
            <person name="McCann A."/>
            <person name="Guo C."/>
            <person name="Argimon S."/>
            <person name="Zhang W."/>
            <person name="Yang X."/>
            <person name="Jeffery I.B."/>
            <person name="Cooney J.C."/>
            <person name="Kagawa T.F."/>
            <person name="Liu W."/>
            <person name="Song Y."/>
            <person name="Salvetti E."/>
            <person name="Wrobel A."/>
            <person name="Rasinkangas P."/>
            <person name="Parkhill J."/>
            <person name="Rea M.C."/>
            <person name="O'Sullivan O."/>
            <person name="Ritari J."/>
            <person name="Douillard F.P."/>
            <person name="Paul Ross R."/>
            <person name="Yang R."/>
            <person name="Briner A.E."/>
            <person name="Felis G.E."/>
            <person name="de Vos W.M."/>
            <person name="Barrangou R."/>
            <person name="Klaenhammer T.R."/>
            <person name="Caufield P.W."/>
            <person name="Cui Y."/>
            <person name="Zhang H."/>
            <person name="O'Toole P.W."/>
        </authorList>
    </citation>
    <scope>NUCLEOTIDE SEQUENCE [LARGE SCALE GENOMIC DNA]</scope>
    <source>
        <strain evidence="3 4">DSM 17758</strain>
    </source>
</reference>
<evidence type="ECO:0000313" key="4">
    <source>
        <dbReference type="Proteomes" id="UP000051315"/>
    </source>
</evidence>